<name>A0A2P6ME10_ALKUR</name>
<proteinExistence type="predicted"/>
<feature type="transmembrane region" description="Helical" evidence="1">
    <location>
        <begin position="202"/>
        <end position="221"/>
    </location>
</feature>
<accession>A0A2P6ME10</accession>
<comment type="caution">
    <text evidence="2">The sequence shown here is derived from an EMBL/GenBank/DDBJ whole genome shotgun (WGS) entry which is preliminary data.</text>
</comment>
<evidence type="ECO:0000313" key="2">
    <source>
        <dbReference type="EMBL" id="PRO64504.1"/>
    </source>
</evidence>
<evidence type="ECO:0000256" key="1">
    <source>
        <dbReference type="SAM" id="Phobius"/>
    </source>
</evidence>
<dbReference type="RefSeq" id="WP_105960168.1">
    <property type="nucleotide sequence ID" value="NZ_PVNS01000015.1"/>
</dbReference>
<feature type="transmembrane region" description="Helical" evidence="1">
    <location>
        <begin position="85"/>
        <end position="115"/>
    </location>
</feature>
<organism evidence="2 3">
    <name type="scientific">Alkalicoccus urumqiensis</name>
    <name type="common">Bacillus urumqiensis</name>
    <dbReference type="NCBI Taxonomy" id="1548213"/>
    <lineage>
        <taxon>Bacteria</taxon>
        <taxon>Bacillati</taxon>
        <taxon>Bacillota</taxon>
        <taxon>Bacilli</taxon>
        <taxon>Bacillales</taxon>
        <taxon>Bacillaceae</taxon>
        <taxon>Alkalicoccus</taxon>
    </lineage>
</organism>
<keyword evidence="1" id="KW-0472">Membrane</keyword>
<evidence type="ECO:0000313" key="3">
    <source>
        <dbReference type="Proteomes" id="UP000243650"/>
    </source>
</evidence>
<gene>
    <name evidence="2" type="ORF">C6I21_14355</name>
</gene>
<dbReference type="AlphaFoldDB" id="A0A2P6ME10"/>
<dbReference type="Proteomes" id="UP000243650">
    <property type="component" value="Unassembled WGS sequence"/>
</dbReference>
<feature type="transmembrane region" description="Helical" evidence="1">
    <location>
        <begin position="50"/>
        <end position="73"/>
    </location>
</feature>
<feature type="transmembrane region" description="Helical" evidence="1">
    <location>
        <begin position="135"/>
        <end position="157"/>
    </location>
</feature>
<keyword evidence="3" id="KW-1185">Reference proteome</keyword>
<feature type="transmembrane region" description="Helical" evidence="1">
    <location>
        <begin position="164"/>
        <end position="182"/>
    </location>
</feature>
<reference evidence="2 3" key="1">
    <citation type="submission" date="2018-03" db="EMBL/GenBank/DDBJ databases">
        <title>Bacillus urumqiensis sp. nov., a moderately haloalkaliphilic bacterium isolated from a salt lake.</title>
        <authorList>
            <person name="Zhao B."/>
            <person name="Liao Z."/>
        </authorList>
    </citation>
    <scope>NUCLEOTIDE SEQUENCE [LARGE SCALE GENOMIC DNA]</scope>
    <source>
        <strain evidence="2 3">BZ-SZ-XJ18</strain>
    </source>
</reference>
<feature type="transmembrane region" description="Helical" evidence="1">
    <location>
        <begin position="20"/>
        <end position="38"/>
    </location>
</feature>
<sequence>MRQDVWKKAARDLVYMQGQWALWVVGIMILIYAALQLFSREPDLEAMSAAAFVFQGATIFMLVCGILSCYGFLPMLISFGLTRRHYFLATAVSALVLSALMMAGAAVLSVVFSLAFGFGTGGALAFAESASLLQVPVYVLIIYVYFLAGWLISLGFYRWRMWGGFPAIAAALLLMAAMEYVWNFNTPQPFFTFLSDMNQLPAAGLALTVTLLLAAGVTYGIRAASAAVPVKVK</sequence>
<dbReference type="OrthoDB" id="2388713at2"/>
<protein>
    <submittedName>
        <fullName evidence="2">Uncharacterized protein</fullName>
    </submittedName>
</protein>
<keyword evidence="1" id="KW-0812">Transmembrane</keyword>
<dbReference type="EMBL" id="PVNS01000015">
    <property type="protein sequence ID" value="PRO64504.1"/>
    <property type="molecule type" value="Genomic_DNA"/>
</dbReference>
<keyword evidence="1" id="KW-1133">Transmembrane helix</keyword>